<keyword evidence="1" id="KW-0812">Transmembrane</keyword>
<gene>
    <name evidence="2" type="ORF">CCZ37_16630</name>
</gene>
<keyword evidence="1" id="KW-0472">Membrane</keyword>
<name>A0A223N2S7_9VIBR</name>
<dbReference type="EMBL" id="CP022742">
    <property type="protein sequence ID" value="ASU24135.1"/>
    <property type="molecule type" value="Genomic_DNA"/>
</dbReference>
<reference evidence="2 3" key="1">
    <citation type="submission" date="2017-08" db="EMBL/GenBank/DDBJ databases">
        <title>The Vibrio qinghaiensis sp.-Q67 is a luminous bacteria isolated firstly from Qinghai lake, Qinghai province, China, which has been proved to be very sensitive to detect environmental and food pollutants. Therefore, complete genome analysis of V. qinghaiensis sp.-Q67 highlights the potential application of this strain on detection of hazards in the contaminated environments.</title>
        <authorList>
            <person name="Gong L."/>
        </authorList>
    </citation>
    <scope>NUCLEOTIDE SEQUENCE [LARGE SCALE GENOMIC DNA]</scope>
    <source>
        <strain evidence="2 3">Q67</strain>
    </source>
</reference>
<protein>
    <recommendedName>
        <fullName evidence="4">DUF4760 domain-containing protein</fullName>
    </recommendedName>
</protein>
<dbReference type="RefSeq" id="WP_094501614.1">
    <property type="nucleotide sequence ID" value="NZ_CAWNHI010000002.1"/>
</dbReference>
<evidence type="ECO:0008006" key="4">
    <source>
        <dbReference type="Google" id="ProtNLM"/>
    </source>
</evidence>
<evidence type="ECO:0000256" key="1">
    <source>
        <dbReference type="SAM" id="Phobius"/>
    </source>
</evidence>
<sequence>MEELVTAINNAALPRTIDYVTLLVAGASLLIAAVSLIAAGFATYYARAQKKIAQRAERNQITLELFDCLHIVKKFNGSNLDDELVDRTFKRLQKLKLKACDKELLSAESHAFISKVLTIVHEMPTKQSLHKENTDDELQVFLNKFGVEVTVEQLQKKFRTDYMEARYFLQKEAFLRFEELFAKYA</sequence>
<evidence type="ECO:0000313" key="2">
    <source>
        <dbReference type="EMBL" id="ASU24135.1"/>
    </source>
</evidence>
<dbReference type="AlphaFoldDB" id="A0A223N2S7"/>
<dbReference type="Proteomes" id="UP000215148">
    <property type="component" value="Chromosome 2"/>
</dbReference>
<feature type="transmembrane region" description="Helical" evidence="1">
    <location>
        <begin position="20"/>
        <end position="45"/>
    </location>
</feature>
<keyword evidence="1" id="KW-1133">Transmembrane helix</keyword>
<organism evidence="2 3">
    <name type="scientific">Vibrio qinghaiensis</name>
    <dbReference type="NCBI Taxonomy" id="2025808"/>
    <lineage>
        <taxon>Bacteria</taxon>
        <taxon>Pseudomonadati</taxon>
        <taxon>Pseudomonadota</taxon>
        <taxon>Gammaproteobacteria</taxon>
        <taxon>Vibrionales</taxon>
        <taxon>Vibrionaceae</taxon>
        <taxon>Vibrio</taxon>
    </lineage>
</organism>
<evidence type="ECO:0000313" key="3">
    <source>
        <dbReference type="Proteomes" id="UP000215148"/>
    </source>
</evidence>
<proteinExistence type="predicted"/>
<dbReference type="KEGG" id="vqi:CCZ37_16630"/>
<accession>A0A223N2S7</accession>
<keyword evidence="3" id="KW-1185">Reference proteome</keyword>